<feature type="transmembrane region" description="Helical" evidence="1">
    <location>
        <begin position="40"/>
        <end position="60"/>
    </location>
</feature>
<evidence type="ECO:0000313" key="3">
    <source>
        <dbReference type="Proteomes" id="UP000606974"/>
    </source>
</evidence>
<organism evidence="2 3">
    <name type="scientific">Endocarpon pusillum</name>
    <dbReference type="NCBI Taxonomy" id="364733"/>
    <lineage>
        <taxon>Eukaryota</taxon>
        <taxon>Fungi</taxon>
        <taxon>Dikarya</taxon>
        <taxon>Ascomycota</taxon>
        <taxon>Pezizomycotina</taxon>
        <taxon>Eurotiomycetes</taxon>
        <taxon>Chaetothyriomycetidae</taxon>
        <taxon>Verrucariales</taxon>
        <taxon>Verrucariaceae</taxon>
        <taxon>Endocarpon</taxon>
    </lineage>
</organism>
<keyword evidence="3" id="KW-1185">Reference proteome</keyword>
<protein>
    <submittedName>
        <fullName evidence="2">Uncharacterized protein</fullName>
    </submittedName>
</protein>
<proteinExistence type="predicted"/>
<sequence length="70" mass="7781">MSRVMEWNISRRSPYRDEERLVMDDGFFASHGPCRFRADGWPTVLAAASVLVFLALAPSSTAPGHSVLLM</sequence>
<gene>
    <name evidence="2" type="ORF">GJ744_002755</name>
</gene>
<comment type="caution">
    <text evidence="2">The sequence shown here is derived from an EMBL/GenBank/DDBJ whole genome shotgun (WGS) entry which is preliminary data.</text>
</comment>
<keyword evidence="1" id="KW-1133">Transmembrane helix</keyword>
<accession>A0A8H7APV4</accession>
<keyword evidence="1" id="KW-0812">Transmembrane</keyword>
<evidence type="ECO:0000256" key="1">
    <source>
        <dbReference type="SAM" id="Phobius"/>
    </source>
</evidence>
<dbReference type="AlphaFoldDB" id="A0A8H7APV4"/>
<keyword evidence="1" id="KW-0472">Membrane</keyword>
<dbReference type="Proteomes" id="UP000606974">
    <property type="component" value="Unassembled WGS sequence"/>
</dbReference>
<dbReference type="EMBL" id="JAACFV010000015">
    <property type="protein sequence ID" value="KAF7512042.1"/>
    <property type="molecule type" value="Genomic_DNA"/>
</dbReference>
<reference evidence="2" key="1">
    <citation type="submission" date="2020-02" db="EMBL/GenBank/DDBJ databases">
        <authorList>
            <person name="Palmer J.M."/>
        </authorList>
    </citation>
    <scope>NUCLEOTIDE SEQUENCE</scope>
    <source>
        <strain evidence="2">EPUS1.4</strain>
        <tissue evidence="2">Thallus</tissue>
    </source>
</reference>
<name>A0A8H7APV4_9EURO</name>
<evidence type="ECO:0000313" key="2">
    <source>
        <dbReference type="EMBL" id="KAF7512042.1"/>
    </source>
</evidence>